<accession>A0A6J8CHV3</accession>
<dbReference type="OrthoDB" id="10279259at2759"/>
<dbReference type="EMBL" id="CACVKT020005456">
    <property type="protein sequence ID" value="CAC5395281.1"/>
    <property type="molecule type" value="Genomic_DNA"/>
</dbReference>
<protein>
    <submittedName>
        <fullName evidence="1">Uncharacterized protein</fullName>
    </submittedName>
</protein>
<organism evidence="1 2">
    <name type="scientific">Mytilus coruscus</name>
    <name type="common">Sea mussel</name>
    <dbReference type="NCBI Taxonomy" id="42192"/>
    <lineage>
        <taxon>Eukaryota</taxon>
        <taxon>Metazoa</taxon>
        <taxon>Spiralia</taxon>
        <taxon>Lophotrochozoa</taxon>
        <taxon>Mollusca</taxon>
        <taxon>Bivalvia</taxon>
        <taxon>Autobranchia</taxon>
        <taxon>Pteriomorphia</taxon>
        <taxon>Mytilida</taxon>
        <taxon>Mytiloidea</taxon>
        <taxon>Mytilidae</taxon>
        <taxon>Mytilinae</taxon>
        <taxon>Mytilus</taxon>
    </lineage>
</organism>
<reference evidence="1 2" key="1">
    <citation type="submission" date="2020-06" db="EMBL/GenBank/DDBJ databases">
        <authorList>
            <person name="Li R."/>
            <person name="Bekaert M."/>
        </authorList>
    </citation>
    <scope>NUCLEOTIDE SEQUENCE [LARGE SCALE GENOMIC DNA]</scope>
    <source>
        <strain evidence="2">wild</strain>
    </source>
</reference>
<dbReference type="Gene3D" id="2.130.10.10">
    <property type="entry name" value="YVTN repeat-like/Quinoprotein amine dehydrogenase"/>
    <property type="match status" value="1"/>
</dbReference>
<name>A0A6J8CHV3_MYTCO</name>
<dbReference type="SUPFAM" id="SSF63829">
    <property type="entry name" value="Calcium-dependent phosphotriesterase"/>
    <property type="match status" value="1"/>
</dbReference>
<gene>
    <name evidence="1" type="ORF">MCOR_29966</name>
</gene>
<proteinExistence type="predicted"/>
<sequence>MTWFIPLFPRIEERKINSYKLGQDIFYLHHQFNLKSVLNIGLIGEITDVALMDDGRLVMCLTDQCRLLICNIDGSQVGTIPVNSIPCCVTAINNSTLAVTVYYPVGNHGIEIYDVNNKHKLKYIPVPRMVYIFDITMINDKLVVGADSGLVVVDYQKGEIIQNIGTNCQPWGIYASDNRIFYREYMQSNNILYWYSFTDNKMHTLTFASIPCSITSLSDGSLYVICTDGCIQHVSSHGKQFRTLKTNQSQFFNDCRYIRYNSKQKKMVTYNVKTENAQILQEIEV</sequence>
<evidence type="ECO:0000313" key="2">
    <source>
        <dbReference type="Proteomes" id="UP000507470"/>
    </source>
</evidence>
<evidence type="ECO:0000313" key="1">
    <source>
        <dbReference type="EMBL" id="CAC5395281.1"/>
    </source>
</evidence>
<keyword evidence="2" id="KW-1185">Reference proteome</keyword>
<dbReference type="InterPro" id="IPR015943">
    <property type="entry name" value="WD40/YVTN_repeat-like_dom_sf"/>
</dbReference>
<dbReference type="AlphaFoldDB" id="A0A6J8CHV3"/>
<dbReference type="Proteomes" id="UP000507470">
    <property type="component" value="Unassembled WGS sequence"/>
</dbReference>